<evidence type="ECO:0000313" key="2">
    <source>
        <dbReference type="EMBL" id="TFU90254.1"/>
    </source>
</evidence>
<keyword evidence="1" id="KW-0472">Membrane</keyword>
<name>A0A4Y9IRA4_9BACT</name>
<dbReference type="AlphaFoldDB" id="A0A4Y9IRA4"/>
<reference evidence="2 3" key="1">
    <citation type="submission" date="2019-03" db="EMBL/GenBank/DDBJ databases">
        <title>Diversity of the mouse oral microbiome.</title>
        <authorList>
            <person name="Joseph S."/>
            <person name="Aduse-Opoku J."/>
            <person name="Curtis M."/>
            <person name="Wade W."/>
            <person name="Hashim A."/>
        </authorList>
    </citation>
    <scope>NUCLEOTIDE SEQUENCE [LARGE SCALE GENOMIC DNA]</scope>
    <source>
        <strain evidence="2 3">P11</strain>
    </source>
</reference>
<comment type="caution">
    <text evidence="2">The sequence shown here is derived from an EMBL/GenBank/DDBJ whole genome shotgun (WGS) entry which is preliminary data.</text>
</comment>
<protein>
    <recommendedName>
        <fullName evidence="4">DUF4129 domain-containing protein</fullName>
    </recommendedName>
</protein>
<sequence>MCINLFGQADSTATTKPIHIQEKVNIRIPDKSKIEEYRKDPRFEYKKEERGLSWWDRILLAINNFINNLLGAVAESGMLSIVVLLIIVVVICLIVLKLIGVDYRTLLGKKELDKSDIDIYTENVHEMNFDALISNALRNKDYRLAVRFLYLKNLKQMSDKDIIEWSSHKTNYSYQYEIQNSLLRSKFLETTLIFDYVWYGEFELDEGKFTEVDSRMGDLNKMINHER</sequence>
<organism evidence="2 3">
    <name type="scientific">Dysgonomonas mossii</name>
    <dbReference type="NCBI Taxonomy" id="163665"/>
    <lineage>
        <taxon>Bacteria</taxon>
        <taxon>Pseudomonadati</taxon>
        <taxon>Bacteroidota</taxon>
        <taxon>Bacteroidia</taxon>
        <taxon>Bacteroidales</taxon>
        <taxon>Dysgonomonadaceae</taxon>
        <taxon>Dysgonomonas</taxon>
    </lineage>
</organism>
<keyword evidence="1" id="KW-1133">Transmembrane helix</keyword>
<accession>A0A4Y9IRA4</accession>
<feature type="transmembrane region" description="Helical" evidence="1">
    <location>
        <begin position="78"/>
        <end position="100"/>
    </location>
</feature>
<keyword evidence="1" id="KW-0812">Transmembrane</keyword>
<dbReference type="EMBL" id="SPPK01000002">
    <property type="protein sequence ID" value="TFU90254.1"/>
    <property type="molecule type" value="Genomic_DNA"/>
</dbReference>
<evidence type="ECO:0000256" key="1">
    <source>
        <dbReference type="SAM" id="Phobius"/>
    </source>
</evidence>
<dbReference type="Proteomes" id="UP000298285">
    <property type="component" value="Unassembled WGS sequence"/>
</dbReference>
<gene>
    <name evidence="2" type="ORF">E4T88_09610</name>
</gene>
<dbReference type="OrthoDB" id="5491447at2"/>
<evidence type="ECO:0000313" key="3">
    <source>
        <dbReference type="Proteomes" id="UP000298285"/>
    </source>
</evidence>
<evidence type="ECO:0008006" key="4">
    <source>
        <dbReference type="Google" id="ProtNLM"/>
    </source>
</evidence>
<proteinExistence type="predicted"/>
<dbReference type="RefSeq" id="WP_135105219.1">
    <property type="nucleotide sequence ID" value="NZ_JADGKW010000002.1"/>
</dbReference>